<feature type="compositionally biased region" description="Low complexity" evidence="1">
    <location>
        <begin position="1"/>
        <end position="13"/>
    </location>
</feature>
<dbReference type="Proteomes" id="UP000027195">
    <property type="component" value="Unassembled WGS sequence"/>
</dbReference>
<gene>
    <name evidence="2" type="ORF">BOTBODRAFT_177235</name>
</gene>
<dbReference type="EMBL" id="KL198057">
    <property type="protein sequence ID" value="KDQ11629.1"/>
    <property type="molecule type" value="Genomic_DNA"/>
</dbReference>
<keyword evidence="3" id="KW-1185">Reference proteome</keyword>
<dbReference type="InParanoid" id="A0A067M7S7"/>
<feature type="region of interest" description="Disordered" evidence="1">
    <location>
        <begin position="51"/>
        <end position="88"/>
    </location>
</feature>
<name>A0A067M7S7_BOTB1</name>
<reference evidence="3" key="1">
    <citation type="journal article" date="2014" name="Proc. Natl. Acad. Sci. U.S.A.">
        <title>Extensive sampling of basidiomycete genomes demonstrates inadequacy of the white-rot/brown-rot paradigm for wood decay fungi.</title>
        <authorList>
            <person name="Riley R."/>
            <person name="Salamov A.A."/>
            <person name="Brown D.W."/>
            <person name="Nagy L.G."/>
            <person name="Floudas D."/>
            <person name="Held B.W."/>
            <person name="Levasseur A."/>
            <person name="Lombard V."/>
            <person name="Morin E."/>
            <person name="Otillar R."/>
            <person name="Lindquist E.A."/>
            <person name="Sun H."/>
            <person name="LaButti K.M."/>
            <person name="Schmutz J."/>
            <person name="Jabbour D."/>
            <person name="Luo H."/>
            <person name="Baker S.E."/>
            <person name="Pisabarro A.G."/>
            <person name="Walton J.D."/>
            <person name="Blanchette R.A."/>
            <person name="Henrissat B."/>
            <person name="Martin F."/>
            <person name="Cullen D."/>
            <person name="Hibbett D.S."/>
            <person name="Grigoriev I.V."/>
        </authorList>
    </citation>
    <scope>NUCLEOTIDE SEQUENCE [LARGE SCALE GENOMIC DNA]</scope>
    <source>
        <strain evidence="3">FD-172 SS1</strain>
    </source>
</reference>
<dbReference type="HOGENOM" id="CLU_150772_0_0_1"/>
<evidence type="ECO:0000313" key="2">
    <source>
        <dbReference type="EMBL" id="KDQ11629.1"/>
    </source>
</evidence>
<dbReference type="AlphaFoldDB" id="A0A067M7S7"/>
<feature type="region of interest" description="Disordered" evidence="1">
    <location>
        <begin position="1"/>
        <end position="32"/>
    </location>
</feature>
<organism evidence="2 3">
    <name type="scientific">Botryobasidium botryosum (strain FD-172 SS1)</name>
    <dbReference type="NCBI Taxonomy" id="930990"/>
    <lineage>
        <taxon>Eukaryota</taxon>
        <taxon>Fungi</taxon>
        <taxon>Dikarya</taxon>
        <taxon>Basidiomycota</taxon>
        <taxon>Agaricomycotina</taxon>
        <taxon>Agaricomycetes</taxon>
        <taxon>Cantharellales</taxon>
        <taxon>Botryobasidiaceae</taxon>
        <taxon>Botryobasidium</taxon>
    </lineage>
</organism>
<evidence type="ECO:0000256" key="1">
    <source>
        <dbReference type="SAM" id="MobiDB-lite"/>
    </source>
</evidence>
<accession>A0A067M7S7</accession>
<protein>
    <submittedName>
        <fullName evidence="2">Uncharacterized protein</fullName>
    </submittedName>
</protein>
<evidence type="ECO:0000313" key="3">
    <source>
        <dbReference type="Proteomes" id="UP000027195"/>
    </source>
</evidence>
<sequence>MALSSSSHLSSALGPRISHTRPAIPQTAASYTSRPPSYLLALLPDALAGSSLRNADGDASGKGAGTSKGQVSLERGGSSSRKLVGTAQYGIPRQRANSYAFPKDLPVLPGVRPGSSVAPMLIPEGYLDFDRMYEYDPNHMRAS</sequence>
<proteinExistence type="predicted"/>